<protein>
    <submittedName>
        <fullName evidence="1">Uncharacterized protein</fullName>
    </submittedName>
</protein>
<accession>A0ACB8V960</accession>
<gene>
    <name evidence="1" type="ORF">L3Q82_020831</name>
</gene>
<dbReference type="EMBL" id="CM041554">
    <property type="protein sequence ID" value="KAI3351999.1"/>
    <property type="molecule type" value="Genomic_DNA"/>
</dbReference>
<reference evidence="1" key="1">
    <citation type="submission" date="2022-04" db="EMBL/GenBank/DDBJ databases">
        <title>Jade perch genome.</title>
        <authorList>
            <person name="Chao B."/>
        </authorList>
    </citation>
    <scope>NUCLEOTIDE SEQUENCE</scope>
    <source>
        <strain evidence="1">CB-2022</strain>
    </source>
</reference>
<keyword evidence="2" id="KW-1185">Reference proteome</keyword>
<sequence>YPEHMPELITSKSSSTRAKFTECLLSERRNVLFIMADDLRTSLGCYGDTVVKSPNTDQLASKSQVFLNAYAQQAVCAPSRTSMLTSRRPDTTRLYDFNSYWRVHSGNFTTLPQYFKSRGYFTMSVGKVFHPGIASNHTDDYPYSWSIPAYHPASFMFEKKKMCKGEDGKLHVNLLCAVNVTEQPGGTLPDLESTDEAIRLLKTHANDDDPFFLAVGFHKPHIPFRIPQEYLSLYPIDKMTLAPDPDVPKLLPPVAYNPWTDVRKRDDVQKLNISFPYGPIPKDFQLRIRQHYFAAVSYVDAQVGRLLSALDDLGLADNTMVVFTSDHGWSLGEHGEWAKYSNFDVATRVPLIVYVPGITTDYDWFGESTFPFIDALSKSEYSFMNDRVIRNMVELVDVFPTVSYLAGLRAPKPCPDVSFQEELCTEGSNLAYTFRQREKGENAEAISFSQYPRPADTPQMNSDLPDLKDIKIMGYSLRSWDYRYTLWLGFNPKTFQVNVTDVHAGELYMLASDPGQDKNIYNNSDHSVLMRKMATLPRVTWGLTKCLLGLDPVTLQDKQSLQQVSLYAEPVQPLPDVSDQFSHAALLTQRLHHRVQLLEELYRSVRERHGY</sequence>
<name>A0ACB8V960_9TELE</name>
<organism evidence="1 2">
    <name type="scientific">Scortum barcoo</name>
    <name type="common">barcoo grunter</name>
    <dbReference type="NCBI Taxonomy" id="214431"/>
    <lineage>
        <taxon>Eukaryota</taxon>
        <taxon>Metazoa</taxon>
        <taxon>Chordata</taxon>
        <taxon>Craniata</taxon>
        <taxon>Vertebrata</taxon>
        <taxon>Euteleostomi</taxon>
        <taxon>Actinopterygii</taxon>
        <taxon>Neopterygii</taxon>
        <taxon>Teleostei</taxon>
        <taxon>Neoteleostei</taxon>
        <taxon>Acanthomorphata</taxon>
        <taxon>Eupercaria</taxon>
        <taxon>Centrarchiformes</taxon>
        <taxon>Terapontoidei</taxon>
        <taxon>Terapontidae</taxon>
        <taxon>Scortum</taxon>
    </lineage>
</organism>
<evidence type="ECO:0000313" key="2">
    <source>
        <dbReference type="Proteomes" id="UP000831701"/>
    </source>
</evidence>
<comment type="caution">
    <text evidence="1">The sequence shown here is derived from an EMBL/GenBank/DDBJ whole genome shotgun (WGS) entry which is preliminary data.</text>
</comment>
<evidence type="ECO:0000313" key="1">
    <source>
        <dbReference type="EMBL" id="KAI3351999.1"/>
    </source>
</evidence>
<dbReference type="Proteomes" id="UP000831701">
    <property type="component" value="Chromosome 24"/>
</dbReference>
<proteinExistence type="predicted"/>
<feature type="non-terminal residue" evidence="1">
    <location>
        <position position="1"/>
    </location>
</feature>